<dbReference type="Gramene" id="PRQ43845">
    <property type="protein sequence ID" value="PRQ43845"/>
    <property type="gene ID" value="RchiOBHm_Chr3g0472761"/>
</dbReference>
<comment type="caution">
    <text evidence="2">The sequence shown here is derived from an EMBL/GenBank/DDBJ whole genome shotgun (WGS) entry which is preliminary data.</text>
</comment>
<dbReference type="AlphaFoldDB" id="A0A2P6RBN3"/>
<evidence type="ECO:0000313" key="3">
    <source>
        <dbReference type="Proteomes" id="UP000238479"/>
    </source>
</evidence>
<proteinExistence type="predicted"/>
<accession>A0A2P6RBN3</accession>
<name>A0A2P6RBN3_ROSCH</name>
<evidence type="ECO:0000313" key="2">
    <source>
        <dbReference type="EMBL" id="PRQ43845.1"/>
    </source>
</evidence>
<reference evidence="2 3" key="1">
    <citation type="journal article" date="2018" name="Nat. Genet.">
        <title>The Rosa genome provides new insights in the design of modern roses.</title>
        <authorList>
            <person name="Bendahmane M."/>
        </authorList>
    </citation>
    <scope>NUCLEOTIDE SEQUENCE [LARGE SCALE GENOMIC DNA]</scope>
    <source>
        <strain evidence="3">cv. Old Blush</strain>
    </source>
</reference>
<feature type="region of interest" description="Disordered" evidence="1">
    <location>
        <begin position="38"/>
        <end position="60"/>
    </location>
</feature>
<protein>
    <submittedName>
        <fullName evidence="2">Uncharacterized protein</fullName>
    </submittedName>
</protein>
<organism evidence="2 3">
    <name type="scientific">Rosa chinensis</name>
    <name type="common">China rose</name>
    <dbReference type="NCBI Taxonomy" id="74649"/>
    <lineage>
        <taxon>Eukaryota</taxon>
        <taxon>Viridiplantae</taxon>
        <taxon>Streptophyta</taxon>
        <taxon>Embryophyta</taxon>
        <taxon>Tracheophyta</taxon>
        <taxon>Spermatophyta</taxon>
        <taxon>Magnoliopsida</taxon>
        <taxon>eudicotyledons</taxon>
        <taxon>Gunneridae</taxon>
        <taxon>Pentapetalae</taxon>
        <taxon>rosids</taxon>
        <taxon>fabids</taxon>
        <taxon>Rosales</taxon>
        <taxon>Rosaceae</taxon>
        <taxon>Rosoideae</taxon>
        <taxon>Rosoideae incertae sedis</taxon>
        <taxon>Rosa</taxon>
    </lineage>
</organism>
<evidence type="ECO:0000256" key="1">
    <source>
        <dbReference type="SAM" id="MobiDB-lite"/>
    </source>
</evidence>
<dbReference type="Proteomes" id="UP000238479">
    <property type="component" value="Chromosome 3"/>
</dbReference>
<sequence length="113" mass="12771">MPTNPRNTTHTLSLSRPHAQFFVISPFHFSLPSLETTKSGHQFMTPPPPIEPAPQYDQNPSPAPPCTYSCLYTQPSNPRCCCSLTFIDFRPPSRNTSTTALIHLQFFNHLELK</sequence>
<keyword evidence="3" id="KW-1185">Reference proteome</keyword>
<dbReference type="EMBL" id="PDCK01000041">
    <property type="protein sequence ID" value="PRQ43845.1"/>
    <property type="molecule type" value="Genomic_DNA"/>
</dbReference>
<gene>
    <name evidence="2" type="ORF">RchiOBHm_Chr3g0472761</name>
</gene>